<dbReference type="STRING" id="1101373.A9O67_03310"/>
<proteinExistence type="predicted"/>
<gene>
    <name evidence="1" type="ORF">A9O67_03310</name>
</gene>
<dbReference type="EMBL" id="LZDH01000045">
    <property type="protein sequence ID" value="OBS31220.1"/>
    <property type="molecule type" value="Genomic_DNA"/>
</dbReference>
<dbReference type="Proteomes" id="UP000091969">
    <property type="component" value="Unassembled WGS sequence"/>
</dbReference>
<reference evidence="1 2" key="1">
    <citation type="submission" date="2016-06" db="EMBL/GenBank/DDBJ databases">
        <title>Genome sequence of Tepidimonas fonticaldi PL17.</title>
        <authorList>
            <person name="Pinnaka A.K."/>
        </authorList>
    </citation>
    <scope>NUCLEOTIDE SEQUENCE [LARGE SCALE GENOMIC DNA]</scope>
    <source>
        <strain evidence="1 2">PL17</strain>
    </source>
</reference>
<organism evidence="1 2">
    <name type="scientific">Tepidimonas fonticaldi</name>
    <dbReference type="NCBI Taxonomy" id="1101373"/>
    <lineage>
        <taxon>Bacteria</taxon>
        <taxon>Pseudomonadati</taxon>
        <taxon>Pseudomonadota</taxon>
        <taxon>Betaproteobacteria</taxon>
        <taxon>Burkholderiales</taxon>
        <taxon>Tepidimonas</taxon>
    </lineage>
</organism>
<sequence>MAAHWPDLAVALTEQAIDSVDHLLRGLGLLLQRGRLTEAEYRILALPAQRLKQCGVHAQQIVRLQSGQVRQSHEKIDLAYVVESVLQERREALALQGITVRRQFRPVELLIDPTVAYSLVQAMLEWAVQQGSRLELRVEPRVPDDTPPATAEPGPPRGWLAVDVLLDGPRVPESVYADGVLWLLAQQLASTDGGITLQRQVEPGRVRLTAQFRRTVGQARATDATGHDSGAPSTVFKTIGGSYAVVCSADAPTRLRALDVVKKLGIAADGVASAAQALAALAARDIHLLVLDEAHLPADAAQLADTLAQQRPGIAVVRLIGDAQPGTDQDAADGHHEAPRIPLEALDARLGPAVMFSLSKVV</sequence>
<dbReference type="AlphaFoldDB" id="A0A1A6DWQ3"/>
<comment type="caution">
    <text evidence="1">The sequence shown here is derived from an EMBL/GenBank/DDBJ whole genome shotgun (WGS) entry which is preliminary data.</text>
</comment>
<evidence type="ECO:0000313" key="1">
    <source>
        <dbReference type="EMBL" id="OBS31220.1"/>
    </source>
</evidence>
<protein>
    <submittedName>
        <fullName evidence="1">Uncharacterized protein</fullName>
    </submittedName>
</protein>
<keyword evidence="2" id="KW-1185">Reference proteome</keyword>
<accession>A0A1A6DWQ3</accession>
<evidence type="ECO:0000313" key="2">
    <source>
        <dbReference type="Proteomes" id="UP000091969"/>
    </source>
</evidence>
<name>A0A1A6DWQ3_9BURK</name>